<evidence type="ECO:0000313" key="2">
    <source>
        <dbReference type="Proteomes" id="UP001054837"/>
    </source>
</evidence>
<comment type="caution">
    <text evidence="1">The sequence shown here is derived from an EMBL/GenBank/DDBJ whole genome shotgun (WGS) entry which is preliminary data.</text>
</comment>
<dbReference type="EMBL" id="BPLQ01009277">
    <property type="protein sequence ID" value="GIY42971.1"/>
    <property type="molecule type" value="Genomic_DNA"/>
</dbReference>
<accession>A0AAV4TC86</accession>
<name>A0AAV4TC86_9ARAC</name>
<protein>
    <submittedName>
        <fullName evidence="1">Uncharacterized protein</fullName>
    </submittedName>
</protein>
<sequence length="139" mass="15205">MTITDSAPHGCYVVQYLSTAGCPDARELSIKGRGPCRCLRTNGRHTRAQVMCYPGESDRRSAVGREEEEWAVTTTRRMPTVVALKDPAPLPYVGALVKTRSKSHQKLKQQSKERVLIFAVGSSTTLSLTQNVSISIGIS</sequence>
<organism evidence="1 2">
    <name type="scientific">Caerostris darwini</name>
    <dbReference type="NCBI Taxonomy" id="1538125"/>
    <lineage>
        <taxon>Eukaryota</taxon>
        <taxon>Metazoa</taxon>
        <taxon>Ecdysozoa</taxon>
        <taxon>Arthropoda</taxon>
        <taxon>Chelicerata</taxon>
        <taxon>Arachnida</taxon>
        <taxon>Araneae</taxon>
        <taxon>Araneomorphae</taxon>
        <taxon>Entelegynae</taxon>
        <taxon>Araneoidea</taxon>
        <taxon>Araneidae</taxon>
        <taxon>Caerostris</taxon>
    </lineage>
</organism>
<keyword evidence="2" id="KW-1185">Reference proteome</keyword>
<reference evidence="1 2" key="1">
    <citation type="submission" date="2021-06" db="EMBL/GenBank/DDBJ databases">
        <title>Caerostris darwini draft genome.</title>
        <authorList>
            <person name="Kono N."/>
            <person name="Arakawa K."/>
        </authorList>
    </citation>
    <scope>NUCLEOTIDE SEQUENCE [LARGE SCALE GENOMIC DNA]</scope>
</reference>
<dbReference type="AlphaFoldDB" id="A0AAV4TC86"/>
<proteinExistence type="predicted"/>
<gene>
    <name evidence="1" type="ORF">CDAR_461771</name>
</gene>
<dbReference type="Proteomes" id="UP001054837">
    <property type="component" value="Unassembled WGS sequence"/>
</dbReference>
<evidence type="ECO:0000313" key="1">
    <source>
        <dbReference type="EMBL" id="GIY42971.1"/>
    </source>
</evidence>